<dbReference type="PROSITE" id="PS50287">
    <property type="entry name" value="SRCR_2"/>
    <property type="match status" value="1"/>
</dbReference>
<evidence type="ECO:0000313" key="5">
    <source>
        <dbReference type="Proteomes" id="UP001195483"/>
    </source>
</evidence>
<comment type="caution">
    <text evidence="4">The sequence shown here is derived from an EMBL/GenBank/DDBJ whole genome shotgun (WGS) entry which is preliminary data.</text>
</comment>
<evidence type="ECO:0000256" key="1">
    <source>
        <dbReference type="ARBA" id="ARBA00023157"/>
    </source>
</evidence>
<dbReference type="Proteomes" id="UP001195483">
    <property type="component" value="Unassembled WGS sequence"/>
</dbReference>
<reference evidence="4" key="1">
    <citation type="journal article" date="2021" name="Genome Biol. Evol.">
        <title>A High-Quality Reference Genome for a Parasitic Bivalve with Doubly Uniparental Inheritance (Bivalvia: Unionida).</title>
        <authorList>
            <person name="Smith C.H."/>
        </authorList>
    </citation>
    <scope>NUCLEOTIDE SEQUENCE</scope>
    <source>
        <strain evidence="4">CHS0354</strain>
    </source>
</reference>
<gene>
    <name evidence="4" type="ORF">CHS0354_013598</name>
</gene>
<dbReference type="Pfam" id="PF00530">
    <property type="entry name" value="SRCR"/>
    <property type="match status" value="1"/>
</dbReference>
<dbReference type="SUPFAM" id="SSF56487">
    <property type="entry name" value="SRCR-like"/>
    <property type="match status" value="1"/>
</dbReference>
<dbReference type="Gene3D" id="3.10.250.10">
    <property type="entry name" value="SRCR-like domain"/>
    <property type="match status" value="1"/>
</dbReference>
<dbReference type="InterPro" id="IPR001190">
    <property type="entry name" value="SRCR"/>
</dbReference>
<feature type="domain" description="SRCR" evidence="3">
    <location>
        <begin position="1"/>
        <end position="37"/>
    </location>
</feature>
<keyword evidence="5" id="KW-1185">Reference proteome</keyword>
<feature type="disulfide bond" evidence="2">
    <location>
        <begin position="6"/>
        <end position="16"/>
    </location>
</feature>
<protein>
    <recommendedName>
        <fullName evidence="3">SRCR domain-containing protein</fullName>
    </recommendedName>
</protein>
<feature type="non-terminal residue" evidence="4">
    <location>
        <position position="62"/>
    </location>
</feature>
<dbReference type="EMBL" id="JAEAOA010000822">
    <property type="protein sequence ID" value="KAK3593703.1"/>
    <property type="molecule type" value="Genomic_DNA"/>
</dbReference>
<dbReference type="GO" id="GO:0016020">
    <property type="term" value="C:membrane"/>
    <property type="evidence" value="ECO:0007669"/>
    <property type="project" value="InterPro"/>
</dbReference>
<reference evidence="4" key="3">
    <citation type="submission" date="2023-05" db="EMBL/GenBank/DDBJ databases">
        <authorList>
            <person name="Smith C.H."/>
        </authorList>
    </citation>
    <scope>NUCLEOTIDE SEQUENCE</scope>
    <source>
        <strain evidence="4">CHS0354</strain>
        <tissue evidence="4">Mantle</tissue>
    </source>
</reference>
<dbReference type="PANTHER" id="PTHR48071">
    <property type="entry name" value="SRCR DOMAIN-CONTAINING PROTEIN"/>
    <property type="match status" value="1"/>
</dbReference>
<organism evidence="4 5">
    <name type="scientific">Potamilus streckersoni</name>
    <dbReference type="NCBI Taxonomy" id="2493646"/>
    <lineage>
        <taxon>Eukaryota</taxon>
        <taxon>Metazoa</taxon>
        <taxon>Spiralia</taxon>
        <taxon>Lophotrochozoa</taxon>
        <taxon>Mollusca</taxon>
        <taxon>Bivalvia</taxon>
        <taxon>Autobranchia</taxon>
        <taxon>Heteroconchia</taxon>
        <taxon>Palaeoheterodonta</taxon>
        <taxon>Unionida</taxon>
        <taxon>Unionoidea</taxon>
        <taxon>Unionidae</taxon>
        <taxon>Ambleminae</taxon>
        <taxon>Lampsilini</taxon>
        <taxon>Potamilus</taxon>
    </lineage>
</organism>
<evidence type="ECO:0000256" key="2">
    <source>
        <dbReference type="PROSITE-ProRule" id="PRU00196"/>
    </source>
</evidence>
<dbReference type="InterPro" id="IPR036772">
    <property type="entry name" value="SRCR-like_dom_sf"/>
</dbReference>
<dbReference type="PANTHER" id="PTHR48071:SF4">
    <property type="entry name" value="NEUROTRYPSIN-RELATED"/>
    <property type="match status" value="1"/>
</dbReference>
<evidence type="ECO:0000259" key="3">
    <source>
        <dbReference type="PROSITE" id="PS50287"/>
    </source>
</evidence>
<dbReference type="AlphaFoldDB" id="A0AAE0SL37"/>
<accession>A0AAE0SL37</accession>
<proteinExistence type="predicted"/>
<reference evidence="4" key="2">
    <citation type="journal article" date="2021" name="Genome Biol. Evol.">
        <title>Developing a high-quality reference genome for a parasitic bivalve with doubly uniparental inheritance (Bivalvia: Unionida).</title>
        <authorList>
            <person name="Smith C.H."/>
        </authorList>
    </citation>
    <scope>NUCLEOTIDE SEQUENCE</scope>
    <source>
        <strain evidence="4">CHS0354</strain>
        <tissue evidence="4">Mantle</tissue>
    </source>
</reference>
<evidence type="ECO:0000313" key="4">
    <source>
        <dbReference type="EMBL" id="KAK3593703.1"/>
    </source>
</evidence>
<comment type="caution">
    <text evidence="2">Lacks conserved residue(s) required for the propagation of feature annotation.</text>
</comment>
<name>A0AAE0SL37_9BIVA</name>
<sequence length="62" mass="6752">MDDVTCSGMERKLIDCLFSNWGNNDCTHAEDVGVRCNILIVNPTPASAITTTQPEITIQPSN</sequence>
<keyword evidence="1 2" id="KW-1015">Disulfide bond</keyword>